<dbReference type="EMBL" id="BAAAQD010000028">
    <property type="protein sequence ID" value="GAA1559448.1"/>
    <property type="molecule type" value="Genomic_DNA"/>
</dbReference>
<comment type="caution">
    <text evidence="3">The sequence shown here is derived from an EMBL/GenBank/DDBJ whole genome shotgun (WGS) entry which is preliminary data.</text>
</comment>
<keyword evidence="2" id="KW-0732">Signal</keyword>
<feature type="signal peptide" evidence="2">
    <location>
        <begin position="1"/>
        <end position="22"/>
    </location>
</feature>
<evidence type="ECO:0000313" key="3">
    <source>
        <dbReference type="EMBL" id="GAA1559448.1"/>
    </source>
</evidence>
<name>A0ABP4NFB9_9ACTN</name>
<accession>A0ABP4NFB9</accession>
<organism evidence="3 4">
    <name type="scientific">Dactylosporangium maewongense</name>
    <dbReference type="NCBI Taxonomy" id="634393"/>
    <lineage>
        <taxon>Bacteria</taxon>
        <taxon>Bacillati</taxon>
        <taxon>Actinomycetota</taxon>
        <taxon>Actinomycetes</taxon>
        <taxon>Micromonosporales</taxon>
        <taxon>Micromonosporaceae</taxon>
        <taxon>Dactylosporangium</taxon>
    </lineage>
</organism>
<evidence type="ECO:0008006" key="5">
    <source>
        <dbReference type="Google" id="ProtNLM"/>
    </source>
</evidence>
<evidence type="ECO:0000256" key="2">
    <source>
        <dbReference type="SAM" id="SignalP"/>
    </source>
</evidence>
<feature type="region of interest" description="Disordered" evidence="1">
    <location>
        <begin position="308"/>
        <end position="331"/>
    </location>
</feature>
<keyword evidence="4" id="KW-1185">Reference proteome</keyword>
<dbReference type="Proteomes" id="UP001501470">
    <property type="component" value="Unassembled WGS sequence"/>
</dbReference>
<feature type="compositionally biased region" description="Basic and acidic residues" evidence="1">
    <location>
        <begin position="317"/>
        <end position="331"/>
    </location>
</feature>
<dbReference type="RefSeq" id="WP_344511479.1">
    <property type="nucleotide sequence ID" value="NZ_BAAAQD010000028.1"/>
</dbReference>
<proteinExistence type="predicted"/>
<protein>
    <recommendedName>
        <fullName evidence="5">Secreted protein</fullName>
    </recommendedName>
</protein>
<feature type="chain" id="PRO_5047280834" description="Secreted protein" evidence="2">
    <location>
        <begin position="23"/>
        <end position="331"/>
    </location>
</feature>
<evidence type="ECO:0000256" key="1">
    <source>
        <dbReference type="SAM" id="MobiDB-lite"/>
    </source>
</evidence>
<gene>
    <name evidence="3" type="ORF">GCM10009827_095610</name>
</gene>
<reference evidence="4" key="1">
    <citation type="journal article" date="2019" name="Int. J. Syst. Evol. Microbiol.">
        <title>The Global Catalogue of Microorganisms (GCM) 10K type strain sequencing project: providing services to taxonomists for standard genome sequencing and annotation.</title>
        <authorList>
            <consortium name="The Broad Institute Genomics Platform"/>
            <consortium name="The Broad Institute Genome Sequencing Center for Infectious Disease"/>
            <person name="Wu L."/>
            <person name="Ma J."/>
        </authorList>
    </citation>
    <scope>NUCLEOTIDE SEQUENCE [LARGE SCALE GENOMIC DNA]</scope>
    <source>
        <strain evidence="4">JCM 15933</strain>
    </source>
</reference>
<sequence>MSNGLATVASGMVGLAAMGALAAARARRGRPYLADGLLVAVDGPADPVAAAVRAGFAGVEVAVRLDTDTAPPVLRLDCAMPDGEPAPTFEQAVLEPLAALVDESPLGRVHPRRAEPFLLLVHADPEPGPPPRMTAPQQRAALLLQAARPEYEALDLLLRPRAELLTTFLGGRVVPGAITVVLTGPYWSRADLLGAYERFAFLEGRFSDLEPGGLPVTVAPLVTEALGARIGWDPQEEWPEFPAEARHILRSLVGAAHAGGRRIRFVGVPEEPRHVRLAFWQELRAAGADLIASRHRAQLARFLRKPVDRERKHRAEPRRPAVQDEQKLNGR</sequence>
<evidence type="ECO:0000313" key="4">
    <source>
        <dbReference type="Proteomes" id="UP001501470"/>
    </source>
</evidence>